<dbReference type="CDD" id="cd00060">
    <property type="entry name" value="FHA"/>
    <property type="match status" value="1"/>
</dbReference>
<accession>A0A1I4R4B5</accession>
<dbReference type="Proteomes" id="UP000199556">
    <property type="component" value="Unassembled WGS sequence"/>
</dbReference>
<evidence type="ECO:0000313" key="3">
    <source>
        <dbReference type="EMBL" id="SFM47132.1"/>
    </source>
</evidence>
<dbReference type="Gene3D" id="2.60.200.20">
    <property type="match status" value="1"/>
</dbReference>
<dbReference type="Pfam" id="PF00498">
    <property type="entry name" value="FHA"/>
    <property type="match status" value="1"/>
</dbReference>
<keyword evidence="4" id="KW-1185">Reference proteome</keyword>
<dbReference type="SUPFAM" id="SSF49879">
    <property type="entry name" value="SMAD/FHA domain"/>
    <property type="match status" value="1"/>
</dbReference>
<evidence type="ECO:0000256" key="1">
    <source>
        <dbReference type="SAM" id="MobiDB-lite"/>
    </source>
</evidence>
<protein>
    <submittedName>
        <fullName evidence="3">FHA domain-containing protein</fullName>
    </submittedName>
</protein>
<dbReference type="SMART" id="SM00240">
    <property type="entry name" value="FHA"/>
    <property type="match status" value="1"/>
</dbReference>
<dbReference type="InterPro" id="IPR008984">
    <property type="entry name" value="SMAD_FHA_dom_sf"/>
</dbReference>
<gene>
    <name evidence="3" type="ORF">SAMN05421721_106142</name>
</gene>
<evidence type="ECO:0000259" key="2">
    <source>
        <dbReference type="PROSITE" id="PS50006"/>
    </source>
</evidence>
<dbReference type="STRING" id="195064.SAMN05421721_106142"/>
<dbReference type="RefSeq" id="WP_090484742.1">
    <property type="nucleotide sequence ID" value="NZ_FOUO01000006.1"/>
</dbReference>
<dbReference type="OrthoDB" id="9806704at2"/>
<evidence type="ECO:0000313" key="4">
    <source>
        <dbReference type="Proteomes" id="UP000199556"/>
    </source>
</evidence>
<dbReference type="EMBL" id="FOUO01000006">
    <property type="protein sequence ID" value="SFM47132.1"/>
    <property type="molecule type" value="Genomic_DNA"/>
</dbReference>
<feature type="region of interest" description="Disordered" evidence="1">
    <location>
        <begin position="31"/>
        <end position="61"/>
    </location>
</feature>
<dbReference type="PROSITE" id="PS50006">
    <property type="entry name" value="FHA_DOMAIN"/>
    <property type="match status" value="1"/>
</dbReference>
<name>A0A1I4R4B5_ECTMO</name>
<feature type="domain" description="FHA" evidence="2">
    <location>
        <begin position="83"/>
        <end position="128"/>
    </location>
</feature>
<organism evidence="3 4">
    <name type="scientific">Ectothiorhodospira mobilis</name>
    <dbReference type="NCBI Taxonomy" id="195064"/>
    <lineage>
        <taxon>Bacteria</taxon>
        <taxon>Pseudomonadati</taxon>
        <taxon>Pseudomonadota</taxon>
        <taxon>Gammaproteobacteria</taxon>
        <taxon>Chromatiales</taxon>
        <taxon>Ectothiorhodospiraceae</taxon>
        <taxon>Ectothiorhodospira</taxon>
    </lineage>
</organism>
<dbReference type="AlphaFoldDB" id="A0A1I4R4B5"/>
<proteinExistence type="predicted"/>
<dbReference type="InterPro" id="IPR000253">
    <property type="entry name" value="FHA_dom"/>
</dbReference>
<sequence>MDTRRRGERRRYRGRPVYPFRDRHGEWVTQNRRRLVDRRGSGVPAPGVSDTPAPPPHAGGGDSLLLHHRDAVIHVPAQRREPFLMGRRRSCDLVIPQGHISREHALIVHRDGQFVLLDQSLNGTFVQGPGGEVRRVHAGEAVLQGSGYLSLGRPLGENGEDLVYFYCRTALS</sequence>
<reference evidence="3 4" key="1">
    <citation type="submission" date="2016-10" db="EMBL/GenBank/DDBJ databases">
        <authorList>
            <person name="de Groot N.N."/>
        </authorList>
    </citation>
    <scope>NUCLEOTIDE SEQUENCE [LARGE SCALE GENOMIC DNA]</scope>
    <source>
        <strain evidence="3 4">DSM 4180</strain>
    </source>
</reference>